<organism evidence="2">
    <name type="scientific">Sphingomonas sp. JE1</name>
    <dbReference type="NCBI Taxonomy" id="1628059"/>
    <lineage>
        <taxon>Bacteria</taxon>
        <taxon>Pseudomonadati</taxon>
        <taxon>Pseudomonadota</taxon>
        <taxon>Alphaproteobacteria</taxon>
        <taxon>Sphingomonadales</taxon>
        <taxon>Sphingomonadaceae</taxon>
        <taxon>Sphingomonas</taxon>
    </lineage>
</organism>
<reference evidence="2" key="1">
    <citation type="submission" date="2014-06" db="EMBL/GenBank/DDBJ databases">
        <title>Molecular and ecological studies on carbamate pesticide degrading bacteria isolated from agricultural soils.</title>
        <authorList>
            <person name="Kim D.-U."/>
            <person name="Ka J.-O."/>
        </authorList>
    </citation>
    <scope>NUCLEOTIDE SEQUENCE</scope>
    <source>
        <strain evidence="2">JE1</strain>
        <plasmid evidence="2">pJE1</plasmid>
    </source>
</reference>
<name>A0A0D4ZZA4_9SPHN</name>
<dbReference type="Pfam" id="PF00903">
    <property type="entry name" value="Glyoxalase"/>
    <property type="match status" value="1"/>
</dbReference>
<dbReference type="GO" id="GO:0051213">
    <property type="term" value="F:dioxygenase activity"/>
    <property type="evidence" value="ECO:0007669"/>
    <property type="project" value="UniProtKB-KW"/>
</dbReference>
<dbReference type="SUPFAM" id="SSF54593">
    <property type="entry name" value="Glyoxalase/Bleomycin resistance protein/Dihydroxybiphenyl dioxygenase"/>
    <property type="match status" value="1"/>
</dbReference>
<evidence type="ECO:0000313" key="2">
    <source>
        <dbReference type="EMBL" id="AJW29489.1"/>
    </source>
</evidence>
<feature type="domain" description="VOC" evidence="1">
    <location>
        <begin position="5"/>
        <end position="130"/>
    </location>
</feature>
<evidence type="ECO:0000259" key="1">
    <source>
        <dbReference type="PROSITE" id="PS51819"/>
    </source>
</evidence>
<dbReference type="CDD" id="cd07262">
    <property type="entry name" value="VOC_like"/>
    <property type="match status" value="1"/>
</dbReference>
<dbReference type="AlphaFoldDB" id="A0A0D4ZZA4"/>
<geneLocation type="plasmid" evidence="2">
    <name>pJE1</name>
</geneLocation>
<dbReference type="InterPro" id="IPR029068">
    <property type="entry name" value="Glyas_Bleomycin-R_OHBP_Dase"/>
</dbReference>
<keyword evidence="2" id="KW-0614">Plasmid</keyword>
<dbReference type="Gene3D" id="3.10.180.10">
    <property type="entry name" value="2,3-Dihydroxybiphenyl 1,2-Dioxygenase, domain 1"/>
    <property type="match status" value="1"/>
</dbReference>
<keyword evidence="2" id="KW-0223">Dioxygenase</keyword>
<keyword evidence="2" id="KW-0560">Oxidoreductase</keyword>
<dbReference type="EMBL" id="KM017071">
    <property type="protein sequence ID" value="AJW29489.1"/>
    <property type="molecule type" value="Genomic_DNA"/>
</dbReference>
<dbReference type="InterPro" id="IPR004360">
    <property type="entry name" value="Glyas_Fos-R_dOase_dom"/>
</dbReference>
<accession>A0A0D4ZZA4</accession>
<dbReference type="PANTHER" id="PTHR35006:SF2">
    <property type="entry name" value="GLYOXALASE FAMILY PROTEIN (AFU_ORTHOLOGUE AFUA_5G14830)"/>
    <property type="match status" value="1"/>
</dbReference>
<proteinExistence type="predicted"/>
<dbReference type="PANTHER" id="PTHR35006">
    <property type="entry name" value="GLYOXALASE FAMILY PROTEIN (AFU_ORTHOLOGUE AFUA_5G14830)"/>
    <property type="match status" value="1"/>
</dbReference>
<protein>
    <submittedName>
        <fullName evidence="2">Glyoxalase/bleomycin resistance protein/dioxygenase</fullName>
    </submittedName>
</protein>
<sequence>MSTDIINHVELPVADAERSRQFYEAALLPLGLSLVISIDPSRTSHGGARHGFGKNGYPSLWFHEEGGEKLPIHLAFSADDRETVRAFHAAALRNGGSDNGGPGIRERYHANYYAAYVLDPDGNNIEAVCQTE</sequence>
<dbReference type="InterPro" id="IPR037523">
    <property type="entry name" value="VOC_core"/>
</dbReference>
<dbReference type="RefSeq" id="WP_087573170.1">
    <property type="nucleotide sequence ID" value="NZ_KM017071.1"/>
</dbReference>
<dbReference type="PROSITE" id="PS51819">
    <property type="entry name" value="VOC"/>
    <property type="match status" value="1"/>
</dbReference>
<gene>
    <name evidence="2" type="ORF">pJE1_067</name>
</gene>